<keyword evidence="6" id="KW-0406">Ion transport</keyword>
<evidence type="ECO:0000256" key="3">
    <source>
        <dbReference type="ARBA" id="ARBA00022448"/>
    </source>
</evidence>
<comment type="subcellular location">
    <subcellularLocation>
        <location evidence="1">Mitochondrion membrane</location>
    </subcellularLocation>
</comment>
<dbReference type="InterPro" id="IPR006808">
    <property type="entry name" value="ATP_synth_F0_gsu_mt"/>
</dbReference>
<keyword evidence="9" id="KW-0066">ATP synthesis</keyword>
<keyword evidence="5" id="KW-0375">Hydrogen ion transport</keyword>
<keyword evidence="11" id="KW-1185">Reference proteome</keyword>
<gene>
    <name evidence="10" type="ORF">BN7_418</name>
</gene>
<dbReference type="GO" id="GO:0031966">
    <property type="term" value="C:mitochondrial membrane"/>
    <property type="evidence" value="ECO:0007669"/>
    <property type="project" value="UniProtKB-SubCell"/>
</dbReference>
<sequence length="142" mass="15752">MFSRSAISVQKTFIRGVRFNSTASKATNAAQGFVEKITANVNKAVYWSKVTGELAKQVYLKEKLSPPSIADFQTVYTTLYKQVLQLSTKPKEVLSFAKNFGKNEALNYGSLAIQLLGLFSLGEIIGRRQIVGYPQFGSQTHH</sequence>
<proteinExistence type="inferred from homology"/>
<dbReference type="GO" id="GO:0045259">
    <property type="term" value="C:proton-transporting ATP synthase complex"/>
    <property type="evidence" value="ECO:0007669"/>
    <property type="project" value="UniProtKB-KW"/>
</dbReference>
<dbReference type="FunCoup" id="K0KHN5">
    <property type="interactions" value="98"/>
</dbReference>
<dbReference type="eggNOG" id="KOG4103">
    <property type="taxonomic scope" value="Eukaryota"/>
</dbReference>
<dbReference type="EMBL" id="CAIF01000007">
    <property type="protein sequence ID" value="CCH40884.1"/>
    <property type="molecule type" value="Genomic_DNA"/>
</dbReference>
<dbReference type="Pfam" id="PF04718">
    <property type="entry name" value="ATP-synt_G"/>
    <property type="match status" value="1"/>
</dbReference>
<evidence type="ECO:0000256" key="4">
    <source>
        <dbReference type="ARBA" id="ARBA00022547"/>
    </source>
</evidence>
<evidence type="ECO:0000256" key="9">
    <source>
        <dbReference type="ARBA" id="ARBA00023310"/>
    </source>
</evidence>
<keyword evidence="4" id="KW-0138">CF(0)</keyword>
<dbReference type="InParanoid" id="K0KHN5"/>
<keyword evidence="3" id="KW-0813">Transport</keyword>
<evidence type="ECO:0000256" key="1">
    <source>
        <dbReference type="ARBA" id="ARBA00004325"/>
    </source>
</evidence>
<dbReference type="Proteomes" id="UP000009328">
    <property type="component" value="Unassembled WGS sequence"/>
</dbReference>
<evidence type="ECO:0000256" key="5">
    <source>
        <dbReference type="ARBA" id="ARBA00022781"/>
    </source>
</evidence>
<protein>
    <submittedName>
        <fullName evidence="10">ATP synthase subunit g, mitochondrial</fullName>
    </submittedName>
</protein>
<dbReference type="HOGENOM" id="CLU_083674_1_0_1"/>
<evidence type="ECO:0000313" key="10">
    <source>
        <dbReference type="EMBL" id="CCH40884.1"/>
    </source>
</evidence>
<evidence type="ECO:0000313" key="11">
    <source>
        <dbReference type="Proteomes" id="UP000009328"/>
    </source>
</evidence>
<name>K0KHN5_WICCF</name>
<keyword evidence="7" id="KW-0496">Mitochondrion</keyword>
<evidence type="ECO:0000256" key="8">
    <source>
        <dbReference type="ARBA" id="ARBA00023136"/>
    </source>
</evidence>
<evidence type="ECO:0000256" key="6">
    <source>
        <dbReference type="ARBA" id="ARBA00023065"/>
    </source>
</evidence>
<comment type="similarity">
    <text evidence="2">Belongs to the ATPase g subunit family.</text>
</comment>
<dbReference type="GO" id="GO:0015078">
    <property type="term" value="F:proton transmembrane transporter activity"/>
    <property type="evidence" value="ECO:0007669"/>
    <property type="project" value="InterPro"/>
</dbReference>
<reference evidence="10 11" key="1">
    <citation type="journal article" date="2012" name="Eukaryot. Cell">
        <title>Draft genome sequence of Wickerhamomyces ciferrii NRRL Y-1031 F-60-10.</title>
        <authorList>
            <person name="Schneider J."/>
            <person name="Andrea H."/>
            <person name="Blom J."/>
            <person name="Jaenicke S."/>
            <person name="Ruckert C."/>
            <person name="Schorsch C."/>
            <person name="Szczepanowski R."/>
            <person name="Farwick M."/>
            <person name="Goesmann A."/>
            <person name="Puhler A."/>
            <person name="Schaffer S."/>
            <person name="Tauch A."/>
            <person name="Kohler T."/>
            <person name="Brinkrolf K."/>
        </authorList>
    </citation>
    <scope>NUCLEOTIDE SEQUENCE [LARGE SCALE GENOMIC DNA]</scope>
    <source>
        <strain evidence="11">ATCC 14091 / BCRC 22168 / CBS 111 / JCM 3599 / NBRC 0793 / NRRL Y-1031 F-60-10</strain>
    </source>
</reference>
<accession>K0KHN5</accession>
<evidence type="ECO:0000256" key="7">
    <source>
        <dbReference type="ARBA" id="ARBA00023128"/>
    </source>
</evidence>
<dbReference type="AlphaFoldDB" id="K0KHN5"/>
<evidence type="ECO:0000256" key="2">
    <source>
        <dbReference type="ARBA" id="ARBA00005699"/>
    </source>
</evidence>
<organism evidence="10 11">
    <name type="scientific">Wickerhamomyces ciferrii (strain ATCC 14091 / BCRC 22168 / CBS 111 / JCM 3599 / NBRC 0793 / NRRL Y-1031 F-60-10)</name>
    <name type="common">Yeast</name>
    <name type="synonym">Pichia ciferrii</name>
    <dbReference type="NCBI Taxonomy" id="1206466"/>
    <lineage>
        <taxon>Eukaryota</taxon>
        <taxon>Fungi</taxon>
        <taxon>Dikarya</taxon>
        <taxon>Ascomycota</taxon>
        <taxon>Saccharomycotina</taxon>
        <taxon>Saccharomycetes</taxon>
        <taxon>Phaffomycetales</taxon>
        <taxon>Wickerhamomycetaceae</taxon>
        <taxon>Wickerhamomyces</taxon>
    </lineage>
</organism>
<dbReference type="GO" id="GO:0015986">
    <property type="term" value="P:proton motive force-driven ATP synthesis"/>
    <property type="evidence" value="ECO:0007669"/>
    <property type="project" value="InterPro"/>
</dbReference>
<keyword evidence="8" id="KW-0472">Membrane</keyword>
<comment type="caution">
    <text evidence="10">The sequence shown here is derived from an EMBL/GenBank/DDBJ whole genome shotgun (WGS) entry which is preliminary data.</text>
</comment>
<dbReference type="STRING" id="1206466.K0KHN5"/>